<evidence type="ECO:0000313" key="5">
    <source>
        <dbReference type="EMBL" id="KAF2837322.1"/>
    </source>
</evidence>
<reference evidence="5" key="1">
    <citation type="journal article" date="2020" name="Stud. Mycol.">
        <title>101 Dothideomycetes genomes: a test case for predicting lifestyles and emergence of pathogens.</title>
        <authorList>
            <person name="Haridas S."/>
            <person name="Albert R."/>
            <person name="Binder M."/>
            <person name="Bloem J."/>
            <person name="Labutti K."/>
            <person name="Salamov A."/>
            <person name="Andreopoulos B."/>
            <person name="Baker S."/>
            <person name="Barry K."/>
            <person name="Bills G."/>
            <person name="Bluhm B."/>
            <person name="Cannon C."/>
            <person name="Castanera R."/>
            <person name="Culley D."/>
            <person name="Daum C."/>
            <person name="Ezra D."/>
            <person name="Gonzalez J."/>
            <person name="Henrissat B."/>
            <person name="Kuo A."/>
            <person name="Liang C."/>
            <person name="Lipzen A."/>
            <person name="Lutzoni F."/>
            <person name="Magnuson J."/>
            <person name="Mondo S."/>
            <person name="Nolan M."/>
            <person name="Ohm R."/>
            <person name="Pangilinan J."/>
            <person name="Park H.-J."/>
            <person name="Ramirez L."/>
            <person name="Alfaro M."/>
            <person name="Sun H."/>
            <person name="Tritt A."/>
            <person name="Yoshinaga Y."/>
            <person name="Zwiers L.-H."/>
            <person name="Turgeon B."/>
            <person name="Goodwin S."/>
            <person name="Spatafora J."/>
            <person name="Crous P."/>
            <person name="Grigoriev I."/>
        </authorList>
    </citation>
    <scope>NUCLEOTIDE SEQUENCE</scope>
    <source>
        <strain evidence="5">CBS 101060</strain>
    </source>
</reference>
<dbReference type="OrthoDB" id="4940706at2759"/>
<dbReference type="InterPro" id="IPR046839">
    <property type="entry name" value="ABC_toxin_N"/>
</dbReference>
<keyword evidence="1" id="KW-0175">Coiled coil</keyword>
<dbReference type="Pfam" id="PF20220">
    <property type="entry name" value="ABC_toxin_N"/>
    <property type="match status" value="1"/>
</dbReference>
<feature type="domain" description="ABC toxin N-terminal" evidence="4">
    <location>
        <begin position="1400"/>
        <end position="1518"/>
    </location>
</feature>
<gene>
    <name evidence="5" type="ORF">M501DRAFT_198440</name>
</gene>
<organism evidence="5 6">
    <name type="scientific">Patellaria atrata CBS 101060</name>
    <dbReference type="NCBI Taxonomy" id="1346257"/>
    <lineage>
        <taxon>Eukaryota</taxon>
        <taxon>Fungi</taxon>
        <taxon>Dikarya</taxon>
        <taxon>Ascomycota</taxon>
        <taxon>Pezizomycotina</taxon>
        <taxon>Dothideomycetes</taxon>
        <taxon>Dothideomycetes incertae sedis</taxon>
        <taxon>Patellariales</taxon>
        <taxon>Patellariaceae</taxon>
        <taxon>Patellaria</taxon>
    </lineage>
</organism>
<feature type="coiled-coil region" evidence="1">
    <location>
        <begin position="2495"/>
        <end position="2529"/>
    </location>
</feature>
<proteinExistence type="predicted"/>
<dbReference type="Pfam" id="PF18276">
    <property type="entry name" value="TcA_TcB_BD"/>
    <property type="match status" value="1"/>
</dbReference>
<dbReference type="Pfam" id="PF18413">
    <property type="entry name" value="Neuraminidase"/>
    <property type="match status" value="1"/>
</dbReference>
<evidence type="ECO:0000259" key="2">
    <source>
        <dbReference type="Pfam" id="PF18276"/>
    </source>
</evidence>
<dbReference type="Proteomes" id="UP000799429">
    <property type="component" value="Unassembled WGS sequence"/>
</dbReference>
<keyword evidence="6" id="KW-1185">Reference proteome</keyword>
<dbReference type="InterPro" id="IPR040840">
    <property type="entry name" value="TcA_TcB_BD"/>
</dbReference>
<accession>A0A9P4S8P9</accession>
<protein>
    <submittedName>
        <fullName evidence="5">Uncharacterized protein</fullName>
    </submittedName>
</protein>
<comment type="caution">
    <text evidence="5">The sequence shown here is derived from an EMBL/GenBank/DDBJ whole genome shotgun (WGS) entry which is preliminary data.</text>
</comment>
<name>A0A9P4S8P9_9PEZI</name>
<feature type="domain" description="Tc toxin complex TcA C-terminal TcB-binding" evidence="2">
    <location>
        <begin position="2500"/>
        <end position="2790"/>
    </location>
</feature>
<evidence type="ECO:0000259" key="4">
    <source>
        <dbReference type="Pfam" id="PF20220"/>
    </source>
</evidence>
<sequence length="2945" mass="333013">MMDDTSINILEEFLRKELVEHTDILSPAIQQLGQSKDWSTTIDFVRRKSQNKSRLFLSRLYSLDALWRIVSKNAAFFSLLAGPGSTKCLNDIAEDNYLIRPSGDGITVPDNLLSNYRLELFNSAPTAVLKGLVKCGNIPVSNSAIKAILIKVFDFALSRDFDIRSSSSKEVLEQFQEHEDIDESSFNTVAQLFQTIQRLQAVAVIPEEVGKLVLAKYDSAARIAQAKWVAFENKMKAIDVPEEHYRRIRDEAEIITARNEQAWLRLLATRTQGLQPADTRSSADGKQDGQVNLTGKKISVKQLSLENLFKEMDDTACEKCCSVISPGAYYVDLLKMLQDITFEEVTLTGSPSLGKDSETTKKTVSLLQKLFERRPDLGDLQLSCVNTDTLLPYLTIVNEVMGSFVRFLHSPKDRSRPSIEAVNCEEIDNSSRDSSSFADDISLYQDILVDEVFPSAVFPYNFETHYTRVVLQSIGRSRSELLHEFRSDLRLLRKISASHTESTLINDLICDTYERALAAEAMNLTLEDFIIITHQAFHSQPFLEVEKGYMSLGEYRTLIGLPQVCQLWGFQNNEEMLSKDESSTHIGLTFIQEQLLPRSGITFHDLLTILRTRFLGCRLIISSASQTSAFSGKTSEMRLKSAGILSTTTDLTVGVLDDLQAFIRLYQKSKWTIEDLDVALSTLQRQDDFTRAENPISPDHIIQLAAMSKMAEITQVDIKSFLTLWGDIDIHGHHSLFHNLFVANAQPNEAELFVEKKGVFFSDSAQIHEASNTLKASMDLTDNDLANILHVTRLKTTDTLKLSSLSQIYRHTLVCTLLNLETSDLKHLITLIDLKENLFKNAVSALKFVLHWKRLLSVGWTVRDILFVSRAVDPCSDYDVCLKSPEMINRAALDLWKGSKIIKDDLKMNLLQPDTNFVNLVLEKATDSYTCTALAKLLGGSMNIAGEIESSVNITVPVLLRGKLQSDRVPGQLSRTIVRLQDRLDDNELQIALSLSPEEAWKKTIRMLNGEVEVLANPLSLSNPTEREEFWKMDLTGRRRCALAKFVPTLELNRCREMVLDVLMEVVKDLDRSSLETVLGVIFEIRRGSKDETMSALEALACLYLKSVSSSAVNKAYFVPPVTNEYSLTFQKQASDCTVLLNGATVKFSLIGNDFTSEFFTFKTDGQYLISGNFDLNALSFRSRSPDQNNPIPSHLLPANVFEMFTQVLRRLSIIQCLITRANINILELKYFTQHPRHDINVDYMHIDLDDLSKFCDFVEVRDKTNIRGASTSLLEFLNIAHSGQLQTDVVSKLAETLRLPSSGLAEIFSSKFPGEDAGTRLSSATEIWELINTFDFKKRLGLPEISAESLYLLAEPSRPQGVGNSSDRIHALQKAAKKSLDVRVDNQESRYDTIVAIISDNNRKILTHYLLNQNHFRDLECRDPDSLFEYFLVDVQMGSSLKTSRIKQAISSVQLFVQRCLLGLEKSVRGVIINKTQWEWMRSYQLWEANRKLFLYPENWLYPTLRDDKSDIFKALEAKIMQTNLDMNTIASAVKDYIYSVNELADLGIQAYLWDTQTPGQKTMHLFARSHNAPYHFYHRRLDIIERSEKRKLLYWSSWTKMDIDVPTYEADAEGEALDISGSYLVPTIRRGRIFLFIPHILLKTLPTSTEVLIPSKDQPKSDESRSNVRKYWEMRMGWSELRNGVWSPKRVSHAKLNIGSIDTSMLPAQYAVTQTASTQERPYNGIDKSRLPSIDSFKFRVRSSLADGNMVANAKGIQDILIIDVESWYKADPAGKLVNEEKTAFTTKCLRLGRFEMRDYDFSAVGSTLLPTDNQGSNKNTLPTRFSRVEWNYSSSDEKDRAKWRPYDDHKDKAGGQPLLAKVTSDDKTIKERGLVTWTMSYDDTQFQSPTGLAVSFSTKERGNQSFLVFPATDLTTSTETGGVTEQIDNMVAPHLMERATSSEGLDFVFEWMQKMGSGFLFDAFGGRNGPVYHEQASPNAIYNWELGFHVVSLLMERLFATQQFEYALQVAHFVFDPKKFDQDPKSCWLFPPFADNEVAQMDTAEHLLNQLVPNGKSTLDSAILEWRAHPYAAHSIARNRPVAYMKRIVMTYIRILVASGDYYFRQNTLEAMHLAIQKYVEASHLFGGPLKKIPRIGKPSVQTFNSLNVEFNRFSNATLDMELEFPFMREPALRGLPSPSTRSEGLNRGLIGIFRSGYFCVPANPDLTDLKALIDDRLMKIRNGQDIMGKTVSRLLWEPSIDPGDLVRAVAAGKSASSVLADLDTPMPNYRFYYLLQKALELCGELKSMGDQLLGIREKRDAEALALFRQDQEVTVSKMMIDVKQLQLDEAAKSLEGLYETRSSHESRLSYYLKLIGEKDTGVREGKQWNDIEQAIETPTQDDLRMTSHEKLEMDSSAEAASLGLAASTLDTVASGLLALPKIMTNAEPMGVGASLQFDASNVAHFMMGTSSVMKLFAQMKNDQASRAGRTAQLVRQLQERRLQANMTGRDIVQLDKQIAAQKIRIDIAKQEINLQRKQVEQSQEMYRWYRGKYTSEALYAWMDNSVRMLYYETYQLTSELAGKAKKAFEFEKGRGSSNTSETKGYWDEFRDGLLSAQSLYMSLKKMELAYMEAKSHDYEITKQVSLRQIQPLALMALREKGETQFNIPEVLFDLDFPGHYLRRIRSVALTIPCIVGPYTSLNCTLDLLQHRCRVSSSCKSALDYSDKGPDDIRFRSDLIPISSIAVSQGQNDSGVFEVSFNGERYLPFEGAGVISTWRLTLPDPNIAPQFDYDTISDVIFHIKYTSCQGGITLKQAALSRLDRVFKGYAKEGSFYACLDLKNDYSNAWYSLIRNARTATGDGELKLDHIEARFPFWTKGKKIAATLLTLVVNHVSAACPTVTLDASPTEAFEQRDIWGDSTILQYSKQVNVAGTWTLRISPGGSDVLDLKRMFMIIEFKLL</sequence>
<evidence type="ECO:0000256" key="1">
    <source>
        <dbReference type="SAM" id="Coils"/>
    </source>
</evidence>
<evidence type="ECO:0000313" key="6">
    <source>
        <dbReference type="Proteomes" id="UP000799429"/>
    </source>
</evidence>
<dbReference type="EMBL" id="MU006100">
    <property type="protein sequence ID" value="KAF2837322.1"/>
    <property type="molecule type" value="Genomic_DNA"/>
</dbReference>
<evidence type="ECO:0000259" key="3">
    <source>
        <dbReference type="Pfam" id="PF18413"/>
    </source>
</evidence>
<dbReference type="InterPro" id="IPR041079">
    <property type="entry name" value="Neuraminidase-like"/>
</dbReference>
<feature type="domain" description="Neuraminidase-like" evidence="3">
    <location>
        <begin position="1548"/>
        <end position="1714"/>
    </location>
</feature>